<sequence>MTAAAKPTARHWAQMGETTFVAGIWLLYGLHRIAGRRGFRLLMWPVVLVHWLTRPTLREASLDYLRRQQTTNRLWPHEPGWRQGLQHVALFAETMLDKLLAMAGRYPAGKVRLDGAEAVAQQALSGGGGVLVTAHIGCLELCRAMAQRQPAFKLNVLVHTRHAQAFNRILQRLQPGAALNLIEVSEITVATAMLLAGKLAAGEFVAIAGDRVPLHGGRTVTVDFLGSPAPLPIGPYVLASLLKCPLYFLGCLHEGDGYAMHFERLAEQVLLPRKQRETALAEHAARYAECLARLLRRSPYDWFNFYRFWDPAHA</sequence>
<evidence type="ECO:0000256" key="4">
    <source>
        <dbReference type="ARBA" id="ARBA00022679"/>
    </source>
</evidence>
<evidence type="ECO:0000256" key="1">
    <source>
        <dbReference type="ARBA" id="ARBA00004533"/>
    </source>
</evidence>
<dbReference type="EMBL" id="BAAAEW010000026">
    <property type="protein sequence ID" value="GAA0760465.1"/>
    <property type="molecule type" value="Genomic_DNA"/>
</dbReference>
<dbReference type="CDD" id="cd07984">
    <property type="entry name" value="LPLAT_LABLAT-like"/>
    <property type="match status" value="1"/>
</dbReference>
<dbReference type="Proteomes" id="UP001500279">
    <property type="component" value="Unassembled WGS sequence"/>
</dbReference>
<evidence type="ECO:0000256" key="6">
    <source>
        <dbReference type="ARBA" id="ARBA00023315"/>
    </source>
</evidence>
<keyword evidence="7" id="KW-0812">Transmembrane</keyword>
<keyword evidence="7" id="KW-1133">Transmembrane helix</keyword>
<proteinExistence type="predicted"/>
<keyword evidence="2" id="KW-1003">Cell membrane</keyword>
<gene>
    <name evidence="8" type="ORF">GCM10009107_43020</name>
</gene>
<organism evidence="8 9">
    <name type="scientific">Ideonella azotifigens</name>
    <dbReference type="NCBI Taxonomy" id="513160"/>
    <lineage>
        <taxon>Bacteria</taxon>
        <taxon>Pseudomonadati</taxon>
        <taxon>Pseudomonadota</taxon>
        <taxon>Betaproteobacteria</taxon>
        <taxon>Burkholderiales</taxon>
        <taxon>Sphaerotilaceae</taxon>
        <taxon>Ideonella</taxon>
    </lineage>
</organism>
<evidence type="ECO:0000313" key="9">
    <source>
        <dbReference type="Proteomes" id="UP001500279"/>
    </source>
</evidence>
<comment type="subcellular location">
    <subcellularLocation>
        <location evidence="1">Cell inner membrane</location>
    </subcellularLocation>
</comment>
<keyword evidence="4" id="KW-0808">Transferase</keyword>
<dbReference type="InterPro" id="IPR004960">
    <property type="entry name" value="LipA_acyltrans"/>
</dbReference>
<feature type="transmembrane region" description="Helical" evidence="7">
    <location>
        <begin position="12"/>
        <end position="30"/>
    </location>
</feature>
<comment type="caution">
    <text evidence="8">The sequence shown here is derived from an EMBL/GenBank/DDBJ whole genome shotgun (WGS) entry which is preliminary data.</text>
</comment>
<keyword evidence="3" id="KW-0997">Cell inner membrane</keyword>
<dbReference type="Pfam" id="PF03279">
    <property type="entry name" value="Lip_A_acyltrans"/>
    <property type="match status" value="1"/>
</dbReference>
<dbReference type="InterPro" id="IPR014548">
    <property type="entry name" value="Ac_Trasf"/>
</dbReference>
<keyword evidence="6" id="KW-0012">Acyltransferase</keyword>
<keyword evidence="5 7" id="KW-0472">Membrane</keyword>
<evidence type="ECO:0008006" key="10">
    <source>
        <dbReference type="Google" id="ProtNLM"/>
    </source>
</evidence>
<name>A0ABN1KAW0_9BURK</name>
<evidence type="ECO:0000256" key="7">
    <source>
        <dbReference type="SAM" id="Phobius"/>
    </source>
</evidence>
<accession>A0ABN1KAW0</accession>
<reference evidence="8 9" key="1">
    <citation type="journal article" date="2019" name="Int. J. Syst. Evol. Microbiol.">
        <title>The Global Catalogue of Microorganisms (GCM) 10K type strain sequencing project: providing services to taxonomists for standard genome sequencing and annotation.</title>
        <authorList>
            <consortium name="The Broad Institute Genomics Platform"/>
            <consortium name="The Broad Institute Genome Sequencing Center for Infectious Disease"/>
            <person name="Wu L."/>
            <person name="Ma J."/>
        </authorList>
    </citation>
    <scope>NUCLEOTIDE SEQUENCE [LARGE SCALE GENOMIC DNA]</scope>
    <source>
        <strain evidence="8 9">JCM 15503</strain>
    </source>
</reference>
<dbReference type="PANTHER" id="PTHR30606:SF9">
    <property type="entry name" value="LIPID A BIOSYNTHESIS LAUROYLTRANSFERASE"/>
    <property type="match status" value="1"/>
</dbReference>
<protein>
    <recommendedName>
        <fullName evidence="10">Acyltransferase</fullName>
    </recommendedName>
</protein>
<dbReference type="PIRSF" id="PIRSF028561">
    <property type="entry name" value="Ac_Trasf"/>
    <property type="match status" value="1"/>
</dbReference>
<evidence type="ECO:0000256" key="2">
    <source>
        <dbReference type="ARBA" id="ARBA00022475"/>
    </source>
</evidence>
<evidence type="ECO:0000313" key="8">
    <source>
        <dbReference type="EMBL" id="GAA0760465.1"/>
    </source>
</evidence>
<keyword evidence="9" id="KW-1185">Reference proteome</keyword>
<dbReference type="RefSeq" id="WP_141289670.1">
    <property type="nucleotide sequence ID" value="NZ_BAAAEW010000026.1"/>
</dbReference>
<evidence type="ECO:0000256" key="5">
    <source>
        <dbReference type="ARBA" id="ARBA00023136"/>
    </source>
</evidence>
<dbReference type="PANTHER" id="PTHR30606">
    <property type="entry name" value="LIPID A BIOSYNTHESIS LAUROYL ACYLTRANSFERASE"/>
    <property type="match status" value="1"/>
</dbReference>
<evidence type="ECO:0000256" key="3">
    <source>
        <dbReference type="ARBA" id="ARBA00022519"/>
    </source>
</evidence>